<dbReference type="Gene3D" id="4.10.1080.10">
    <property type="entry name" value="TSP type-3 repeat"/>
    <property type="match status" value="2"/>
</dbReference>
<proteinExistence type="predicted"/>
<evidence type="ECO:0000256" key="1">
    <source>
        <dbReference type="ARBA" id="ARBA00004613"/>
    </source>
</evidence>
<dbReference type="InterPro" id="IPR028974">
    <property type="entry name" value="TSP_type-3_rpt"/>
</dbReference>
<feature type="compositionally biased region" description="Basic and acidic residues" evidence="5">
    <location>
        <begin position="443"/>
        <end position="455"/>
    </location>
</feature>
<dbReference type="PANTHER" id="PTHR37467:SF1">
    <property type="entry name" value="EXPORTED CALCIUM-BINDING GLYCOPROTEIN"/>
    <property type="match status" value="1"/>
</dbReference>
<gene>
    <name evidence="7" type="ORF">GCM10007877_05820</name>
</gene>
<feature type="chain" id="PRO_5041204235" evidence="6">
    <location>
        <begin position="27"/>
        <end position="512"/>
    </location>
</feature>
<feature type="compositionally biased region" description="Acidic residues" evidence="5">
    <location>
        <begin position="215"/>
        <end position="224"/>
    </location>
</feature>
<dbReference type="AlphaFoldDB" id="A0AA37T4C9"/>
<feature type="compositionally biased region" description="Acidic residues" evidence="5">
    <location>
        <begin position="356"/>
        <end position="366"/>
    </location>
</feature>
<dbReference type="InterPro" id="IPR059100">
    <property type="entry name" value="TSP3_bac"/>
</dbReference>
<feature type="region of interest" description="Disordered" evidence="5">
    <location>
        <begin position="419"/>
        <end position="455"/>
    </location>
</feature>
<dbReference type="PANTHER" id="PTHR37467">
    <property type="entry name" value="EXPORTED CALCIUM-BINDING GLYCOPROTEIN-RELATED"/>
    <property type="match status" value="1"/>
</dbReference>
<evidence type="ECO:0000256" key="3">
    <source>
        <dbReference type="ARBA" id="ARBA00022729"/>
    </source>
</evidence>
<organism evidence="7 8">
    <name type="scientific">Marinibactrum halimedae</name>
    <dbReference type="NCBI Taxonomy" id="1444977"/>
    <lineage>
        <taxon>Bacteria</taxon>
        <taxon>Pseudomonadati</taxon>
        <taxon>Pseudomonadota</taxon>
        <taxon>Gammaproteobacteria</taxon>
        <taxon>Cellvibrionales</taxon>
        <taxon>Cellvibrionaceae</taxon>
        <taxon>Marinibactrum</taxon>
    </lineage>
</organism>
<dbReference type="Pfam" id="PF18884">
    <property type="entry name" value="TSP3_bac"/>
    <property type="match status" value="6"/>
</dbReference>
<dbReference type="InterPro" id="IPR018247">
    <property type="entry name" value="EF_Hand_1_Ca_BS"/>
</dbReference>
<name>A0AA37T4C9_9GAMM</name>
<evidence type="ECO:0000313" key="8">
    <source>
        <dbReference type="Proteomes" id="UP001156870"/>
    </source>
</evidence>
<feature type="compositionally biased region" description="Basic and acidic residues" evidence="5">
    <location>
        <begin position="159"/>
        <end position="172"/>
    </location>
</feature>
<feature type="compositionally biased region" description="Acidic residues" evidence="5">
    <location>
        <begin position="282"/>
        <end position="296"/>
    </location>
</feature>
<evidence type="ECO:0000313" key="7">
    <source>
        <dbReference type="EMBL" id="GLS24868.1"/>
    </source>
</evidence>
<dbReference type="RefSeq" id="WP_232592310.1">
    <property type="nucleotide sequence ID" value="NZ_BSPD01000020.1"/>
</dbReference>
<protein>
    <submittedName>
        <fullName evidence="7">Uncharacterized protein</fullName>
    </submittedName>
</protein>
<dbReference type="GO" id="GO:0005509">
    <property type="term" value="F:calcium ion binding"/>
    <property type="evidence" value="ECO:0007669"/>
    <property type="project" value="InterPro"/>
</dbReference>
<sequence>MFNKGSRKALFAHYFFGFFASPLVIAQVTDNVFSQTVTNECSFIEVSEDSDGDGLSNMDELLLGTDPCLWDTDGDAVNDFDDLFPLSLQYSIDNDNDGLPYEWEYNFGLDDNNDQDALRDDDGDQVNNLEEFALGTNPQVFDTDRDGTSDADDLWPTDATRDRDSDNDGLPDRWERTYLYDPHAAWDADEDRDQDGLTTLEEYQLGTSPDRLDSDQDGTPDGEDAFPLNPTYRHDFDQDGLPEAYEVTFHFLEDIHPEDANDDFDGDGLTNLAEFLAGTDPENPDSDQDGVFDGEDIAPTNPEYTIDSDNDGLPDHWENQNGLEPWRNDAIEDRDGDGVSNAEEYALGTNPNHPDSDEDGVLDGEDFAPLNPQYTVDEDGDGLPREWEERYYLNDHFRDDAYQDDDGDQLTNVREFTLGTNPQAFDTDNDGVNDSEDSWPTDATRDRDSDNDGLPDRWERTYLYDPHAAWDADEDRDQDGLTILLRNTNWAPAQIVWTPIKMVRPTVKMLSH</sequence>
<comment type="subcellular location">
    <subcellularLocation>
        <location evidence="1">Secreted</location>
    </subcellularLocation>
</comment>
<keyword evidence="4" id="KW-0106">Calcium</keyword>
<keyword evidence="3 6" id="KW-0732">Signal</keyword>
<accession>A0AA37T4C9</accession>
<dbReference type="InterPro" id="IPR053180">
    <property type="entry name" value="Ca-binding_acidic-repeat"/>
</dbReference>
<feature type="region of interest" description="Disordered" evidence="5">
    <location>
        <begin position="276"/>
        <end position="383"/>
    </location>
</feature>
<comment type="caution">
    <text evidence="7">The sequence shown here is derived from an EMBL/GenBank/DDBJ whole genome shotgun (WGS) entry which is preliminary data.</text>
</comment>
<evidence type="ECO:0000256" key="5">
    <source>
        <dbReference type="SAM" id="MobiDB-lite"/>
    </source>
</evidence>
<evidence type="ECO:0000256" key="6">
    <source>
        <dbReference type="SAM" id="SignalP"/>
    </source>
</evidence>
<dbReference type="Proteomes" id="UP001156870">
    <property type="component" value="Unassembled WGS sequence"/>
</dbReference>
<reference evidence="7 8" key="1">
    <citation type="journal article" date="2014" name="Int. J. Syst. Evol. Microbiol.">
        <title>Complete genome sequence of Corynebacterium casei LMG S-19264T (=DSM 44701T), isolated from a smear-ripened cheese.</title>
        <authorList>
            <consortium name="US DOE Joint Genome Institute (JGI-PGF)"/>
            <person name="Walter F."/>
            <person name="Albersmeier A."/>
            <person name="Kalinowski J."/>
            <person name="Ruckert C."/>
        </authorList>
    </citation>
    <scope>NUCLEOTIDE SEQUENCE [LARGE SCALE GENOMIC DNA]</scope>
    <source>
        <strain evidence="7 8">NBRC 110095</strain>
    </source>
</reference>
<feature type="region of interest" description="Disordered" evidence="5">
    <location>
        <begin position="202"/>
        <end position="230"/>
    </location>
</feature>
<keyword evidence="2" id="KW-0964">Secreted</keyword>
<feature type="signal peptide" evidence="6">
    <location>
        <begin position="1"/>
        <end position="26"/>
    </location>
</feature>
<evidence type="ECO:0000256" key="2">
    <source>
        <dbReference type="ARBA" id="ARBA00022525"/>
    </source>
</evidence>
<feature type="region of interest" description="Disordered" evidence="5">
    <location>
        <begin position="134"/>
        <end position="172"/>
    </location>
</feature>
<feature type="compositionally biased region" description="Basic and acidic residues" evidence="5">
    <location>
        <begin position="326"/>
        <end position="337"/>
    </location>
</feature>
<feature type="compositionally biased region" description="Acidic residues" evidence="5">
    <location>
        <begin position="427"/>
        <end position="439"/>
    </location>
</feature>
<dbReference type="SUPFAM" id="SSF103647">
    <property type="entry name" value="TSP type-3 repeat"/>
    <property type="match status" value="2"/>
</dbReference>
<keyword evidence="8" id="KW-1185">Reference proteome</keyword>
<dbReference type="PROSITE" id="PS00018">
    <property type="entry name" value="EF_HAND_1"/>
    <property type="match status" value="1"/>
</dbReference>
<evidence type="ECO:0000256" key="4">
    <source>
        <dbReference type="ARBA" id="ARBA00022837"/>
    </source>
</evidence>
<dbReference type="EMBL" id="BSPD01000020">
    <property type="protein sequence ID" value="GLS24868.1"/>
    <property type="molecule type" value="Genomic_DNA"/>
</dbReference>